<dbReference type="EMBL" id="GBXM01080800">
    <property type="protein sequence ID" value="JAH27777.1"/>
    <property type="molecule type" value="Transcribed_RNA"/>
</dbReference>
<sequence length="25" mass="2704">MCSLMDGLYENERMGVTLGLLTAVS</sequence>
<protein>
    <submittedName>
        <fullName evidence="1">Uncharacterized protein</fullName>
    </submittedName>
</protein>
<name>A0A0E9RG66_ANGAN</name>
<dbReference type="AlphaFoldDB" id="A0A0E9RG66"/>
<proteinExistence type="predicted"/>
<organism evidence="1">
    <name type="scientific">Anguilla anguilla</name>
    <name type="common">European freshwater eel</name>
    <name type="synonym">Muraena anguilla</name>
    <dbReference type="NCBI Taxonomy" id="7936"/>
    <lineage>
        <taxon>Eukaryota</taxon>
        <taxon>Metazoa</taxon>
        <taxon>Chordata</taxon>
        <taxon>Craniata</taxon>
        <taxon>Vertebrata</taxon>
        <taxon>Euteleostomi</taxon>
        <taxon>Actinopterygii</taxon>
        <taxon>Neopterygii</taxon>
        <taxon>Teleostei</taxon>
        <taxon>Anguilliformes</taxon>
        <taxon>Anguillidae</taxon>
        <taxon>Anguilla</taxon>
    </lineage>
</organism>
<reference evidence="1" key="1">
    <citation type="submission" date="2014-11" db="EMBL/GenBank/DDBJ databases">
        <authorList>
            <person name="Amaro Gonzalez C."/>
        </authorList>
    </citation>
    <scope>NUCLEOTIDE SEQUENCE</scope>
</reference>
<reference evidence="1" key="2">
    <citation type="journal article" date="2015" name="Fish Shellfish Immunol.">
        <title>Early steps in the European eel (Anguilla anguilla)-Vibrio vulnificus interaction in the gills: Role of the RtxA13 toxin.</title>
        <authorList>
            <person name="Callol A."/>
            <person name="Pajuelo D."/>
            <person name="Ebbesson L."/>
            <person name="Teles M."/>
            <person name="MacKenzie S."/>
            <person name="Amaro C."/>
        </authorList>
    </citation>
    <scope>NUCLEOTIDE SEQUENCE</scope>
</reference>
<evidence type="ECO:0000313" key="1">
    <source>
        <dbReference type="EMBL" id="JAH27777.1"/>
    </source>
</evidence>
<accession>A0A0E9RG66</accession>